<dbReference type="Proteomes" id="UP000000305">
    <property type="component" value="Unassembled WGS sequence"/>
</dbReference>
<keyword evidence="12" id="KW-1185">Reference proteome</keyword>
<feature type="domain" description="C2H2-type" evidence="10">
    <location>
        <begin position="470"/>
        <end position="497"/>
    </location>
</feature>
<dbReference type="PANTHER" id="PTHR24388:SF54">
    <property type="entry name" value="PROTEIN ESCARGOT"/>
    <property type="match status" value="1"/>
</dbReference>
<evidence type="ECO:0000256" key="2">
    <source>
        <dbReference type="ARBA" id="ARBA00022723"/>
    </source>
</evidence>
<keyword evidence="6" id="KW-0539">Nucleus</keyword>
<comment type="similarity">
    <text evidence="7">Belongs to the snail C2H2-type zinc-finger protein family.</text>
</comment>
<keyword evidence="2" id="KW-0479">Metal-binding</keyword>
<dbReference type="OrthoDB" id="10018191at2759"/>
<dbReference type="FunFam" id="3.30.160.60:FF:003121">
    <property type="entry name" value="zinc finger protein 250"/>
    <property type="match status" value="1"/>
</dbReference>
<keyword evidence="5" id="KW-0862">Zinc</keyword>
<dbReference type="EMBL" id="GL732732">
    <property type="protein sequence ID" value="EFX65757.1"/>
    <property type="molecule type" value="Genomic_DNA"/>
</dbReference>
<keyword evidence="4 8" id="KW-0863">Zinc-finger</keyword>
<dbReference type="InterPro" id="IPR050527">
    <property type="entry name" value="Snail/Krueppel_Znf"/>
</dbReference>
<dbReference type="GO" id="GO:0006357">
    <property type="term" value="P:regulation of transcription by RNA polymerase II"/>
    <property type="evidence" value="ECO:0000318"/>
    <property type="project" value="GO_Central"/>
</dbReference>
<accession>E9HR80</accession>
<feature type="domain" description="C2H2-type" evidence="10">
    <location>
        <begin position="253"/>
        <end position="280"/>
    </location>
</feature>
<feature type="region of interest" description="Disordered" evidence="9">
    <location>
        <begin position="490"/>
        <end position="514"/>
    </location>
</feature>
<evidence type="ECO:0000313" key="12">
    <source>
        <dbReference type="Proteomes" id="UP000000305"/>
    </source>
</evidence>
<dbReference type="GO" id="GO:0005634">
    <property type="term" value="C:nucleus"/>
    <property type="evidence" value="ECO:0000318"/>
    <property type="project" value="GO_Central"/>
</dbReference>
<evidence type="ECO:0000256" key="5">
    <source>
        <dbReference type="ARBA" id="ARBA00022833"/>
    </source>
</evidence>
<evidence type="ECO:0000256" key="7">
    <source>
        <dbReference type="ARBA" id="ARBA00037948"/>
    </source>
</evidence>
<evidence type="ECO:0000313" key="11">
    <source>
        <dbReference type="EMBL" id="EFX65757.1"/>
    </source>
</evidence>
<dbReference type="GO" id="GO:0000977">
    <property type="term" value="F:RNA polymerase II transcription regulatory region sequence-specific DNA binding"/>
    <property type="evidence" value="ECO:0000318"/>
    <property type="project" value="GO_Central"/>
</dbReference>
<dbReference type="FunFam" id="3.30.160.60:FF:000702">
    <property type="entry name" value="Transcription factor E4F1 isoform 1"/>
    <property type="match status" value="1"/>
</dbReference>
<organism evidence="11 12">
    <name type="scientific">Daphnia pulex</name>
    <name type="common">Water flea</name>
    <dbReference type="NCBI Taxonomy" id="6669"/>
    <lineage>
        <taxon>Eukaryota</taxon>
        <taxon>Metazoa</taxon>
        <taxon>Ecdysozoa</taxon>
        <taxon>Arthropoda</taxon>
        <taxon>Crustacea</taxon>
        <taxon>Branchiopoda</taxon>
        <taxon>Diplostraca</taxon>
        <taxon>Cladocera</taxon>
        <taxon>Anomopoda</taxon>
        <taxon>Daphniidae</taxon>
        <taxon>Daphnia</taxon>
    </lineage>
</organism>
<sequence>MSHYDDPLVTNKGQPFVHDWTSFKQPTFLVSRPQRVYSRRDIVRQRSNHIKGMLNLNDIQNMKAHKGKIHVTLNGKPLVQPTLPQLFHGGGDYENGQSNETNQARIGRRANNVASITESDDDKIDLALAKHFLQEEVRIKQKLQMRIRMFSERLTQYKDIARSILKRAKEIEQRKRENEAAKLCPLTKKSGPQTQCEQCGKMVLASRLAIHLKIHSGIKSHLCDLCGRAFLLKAYLNAHIRINHRGTERPKRFMCSSCGYTCDQKHKLEVHERVHTDERPFTCTYCDKKFREKGTLVRHIRTHTGEKPYSCNICGTSYAARDTYVQHYRRKHEQQRSDNANEPRSRARHSNVVIYRCEFCQKGFYRILAYEKHRATHTGVAAAVRCTQGDCDFTYSDMTQLKDHMAICHPGKTYTCGVCSKVFLTKQNLANHQSKHDPTLGFHCSFCSMSLTTKASLIAHEKIHTRDKPYECSYCGMRFHSPYLIKIHMRKHQPSQPKRKRSRRPAEEVTENPDIDAVGDTVSVTYY</sequence>
<dbReference type="HOGENOM" id="CLU_517069_0_0_1"/>
<dbReference type="InterPro" id="IPR013087">
    <property type="entry name" value="Znf_C2H2_type"/>
</dbReference>
<dbReference type="Gene3D" id="3.30.160.60">
    <property type="entry name" value="Classic Zinc Finger"/>
    <property type="match status" value="7"/>
</dbReference>
<keyword evidence="3" id="KW-0677">Repeat</keyword>
<dbReference type="InParanoid" id="E9HR80"/>
<evidence type="ECO:0000256" key="9">
    <source>
        <dbReference type="SAM" id="MobiDB-lite"/>
    </source>
</evidence>
<dbReference type="PROSITE" id="PS00028">
    <property type="entry name" value="ZINC_FINGER_C2H2_1"/>
    <property type="match status" value="8"/>
</dbReference>
<gene>
    <name evidence="11" type="ORF">DAPPUDRAFT_303523</name>
</gene>
<proteinExistence type="inferred from homology"/>
<feature type="domain" description="C2H2-type" evidence="10">
    <location>
        <begin position="309"/>
        <end position="337"/>
    </location>
</feature>
<dbReference type="PANTHER" id="PTHR24388">
    <property type="entry name" value="ZINC FINGER PROTEIN"/>
    <property type="match status" value="1"/>
</dbReference>
<evidence type="ECO:0000256" key="4">
    <source>
        <dbReference type="ARBA" id="ARBA00022771"/>
    </source>
</evidence>
<feature type="domain" description="C2H2-type" evidence="10">
    <location>
        <begin position="355"/>
        <end position="382"/>
    </location>
</feature>
<dbReference type="AlphaFoldDB" id="E9HR80"/>
<evidence type="ECO:0000256" key="3">
    <source>
        <dbReference type="ARBA" id="ARBA00022737"/>
    </source>
</evidence>
<dbReference type="FunFam" id="3.30.160.60:FF:004400">
    <property type="match status" value="1"/>
</dbReference>
<evidence type="ECO:0000259" key="10">
    <source>
        <dbReference type="PROSITE" id="PS50157"/>
    </source>
</evidence>
<protein>
    <recommendedName>
        <fullName evidence="10">C2H2-type domain-containing protein</fullName>
    </recommendedName>
</protein>
<evidence type="ECO:0000256" key="6">
    <source>
        <dbReference type="ARBA" id="ARBA00023242"/>
    </source>
</evidence>
<evidence type="ECO:0000256" key="1">
    <source>
        <dbReference type="ARBA" id="ARBA00004123"/>
    </source>
</evidence>
<dbReference type="InterPro" id="IPR036236">
    <property type="entry name" value="Znf_C2H2_sf"/>
</dbReference>
<dbReference type="PROSITE" id="PS50157">
    <property type="entry name" value="ZINC_FINGER_C2H2_2"/>
    <property type="match status" value="8"/>
</dbReference>
<evidence type="ECO:0000256" key="8">
    <source>
        <dbReference type="PROSITE-ProRule" id="PRU00042"/>
    </source>
</evidence>
<dbReference type="PhylomeDB" id="E9HR80"/>
<dbReference type="GO" id="GO:0000981">
    <property type="term" value="F:DNA-binding transcription factor activity, RNA polymerase II-specific"/>
    <property type="evidence" value="ECO:0000318"/>
    <property type="project" value="GO_Central"/>
</dbReference>
<dbReference type="SUPFAM" id="SSF57667">
    <property type="entry name" value="beta-beta-alpha zinc fingers"/>
    <property type="match status" value="6"/>
</dbReference>
<dbReference type="eggNOG" id="KOG1721">
    <property type="taxonomic scope" value="Eukaryota"/>
</dbReference>
<dbReference type="FunFam" id="3.30.160.60:FF:000446">
    <property type="entry name" value="Zinc finger protein"/>
    <property type="match status" value="1"/>
</dbReference>
<feature type="compositionally biased region" description="Basic residues" evidence="9">
    <location>
        <begin position="490"/>
        <end position="503"/>
    </location>
</feature>
<comment type="subcellular location">
    <subcellularLocation>
        <location evidence="1">Nucleus</location>
    </subcellularLocation>
</comment>
<reference evidence="11 12" key="1">
    <citation type="journal article" date="2011" name="Science">
        <title>The ecoresponsive genome of Daphnia pulex.</title>
        <authorList>
            <person name="Colbourne J.K."/>
            <person name="Pfrender M.E."/>
            <person name="Gilbert D."/>
            <person name="Thomas W.K."/>
            <person name="Tucker A."/>
            <person name="Oakley T.H."/>
            <person name="Tokishita S."/>
            <person name="Aerts A."/>
            <person name="Arnold G.J."/>
            <person name="Basu M.K."/>
            <person name="Bauer D.J."/>
            <person name="Caceres C.E."/>
            <person name="Carmel L."/>
            <person name="Casola C."/>
            <person name="Choi J.H."/>
            <person name="Detter J.C."/>
            <person name="Dong Q."/>
            <person name="Dusheyko S."/>
            <person name="Eads B.D."/>
            <person name="Frohlich T."/>
            <person name="Geiler-Samerotte K.A."/>
            <person name="Gerlach D."/>
            <person name="Hatcher P."/>
            <person name="Jogdeo S."/>
            <person name="Krijgsveld J."/>
            <person name="Kriventseva E.V."/>
            <person name="Kultz D."/>
            <person name="Laforsch C."/>
            <person name="Lindquist E."/>
            <person name="Lopez J."/>
            <person name="Manak J.R."/>
            <person name="Muller J."/>
            <person name="Pangilinan J."/>
            <person name="Patwardhan R.P."/>
            <person name="Pitluck S."/>
            <person name="Pritham E.J."/>
            <person name="Rechtsteiner A."/>
            <person name="Rho M."/>
            <person name="Rogozin I.B."/>
            <person name="Sakarya O."/>
            <person name="Salamov A."/>
            <person name="Schaack S."/>
            <person name="Shapiro H."/>
            <person name="Shiga Y."/>
            <person name="Skalitzky C."/>
            <person name="Smith Z."/>
            <person name="Souvorov A."/>
            <person name="Sung W."/>
            <person name="Tang Z."/>
            <person name="Tsuchiya D."/>
            <person name="Tu H."/>
            <person name="Vos H."/>
            <person name="Wang M."/>
            <person name="Wolf Y.I."/>
            <person name="Yamagata H."/>
            <person name="Yamada T."/>
            <person name="Ye Y."/>
            <person name="Shaw J.R."/>
            <person name="Andrews J."/>
            <person name="Crease T.J."/>
            <person name="Tang H."/>
            <person name="Lucas S.M."/>
            <person name="Robertson H.M."/>
            <person name="Bork P."/>
            <person name="Koonin E.V."/>
            <person name="Zdobnov E.M."/>
            <person name="Grigoriev I.V."/>
            <person name="Lynch M."/>
            <person name="Boore J.L."/>
        </authorList>
    </citation>
    <scope>NUCLEOTIDE SEQUENCE [LARGE SCALE GENOMIC DNA]</scope>
</reference>
<feature type="domain" description="C2H2-type" evidence="10">
    <location>
        <begin position="281"/>
        <end position="308"/>
    </location>
</feature>
<dbReference type="Pfam" id="PF00096">
    <property type="entry name" value="zf-C2H2"/>
    <property type="match status" value="3"/>
</dbReference>
<dbReference type="SMART" id="SM00355">
    <property type="entry name" value="ZnF_C2H2"/>
    <property type="match status" value="10"/>
</dbReference>
<feature type="domain" description="C2H2-type" evidence="10">
    <location>
        <begin position="442"/>
        <end position="469"/>
    </location>
</feature>
<dbReference type="GO" id="GO:0008270">
    <property type="term" value="F:zinc ion binding"/>
    <property type="evidence" value="ECO:0007669"/>
    <property type="project" value="UniProtKB-KW"/>
</dbReference>
<dbReference type="OMA" id="AHIRINH"/>
<name>E9HR80_DAPPU</name>
<dbReference type="KEGG" id="dpx:DAPPUDRAFT_303523"/>
<feature type="domain" description="C2H2-type" evidence="10">
    <location>
        <begin position="221"/>
        <end position="249"/>
    </location>
</feature>
<feature type="domain" description="C2H2-type" evidence="10">
    <location>
        <begin position="414"/>
        <end position="436"/>
    </location>
</feature>